<evidence type="ECO:0000313" key="2">
    <source>
        <dbReference type="Proteomes" id="UP001342631"/>
    </source>
</evidence>
<gene>
    <name evidence="1" type="ORF">ASNO1_54490</name>
</gene>
<organism evidence="1 2">
    <name type="scientific">Corallococcus caeni</name>
    <dbReference type="NCBI Taxonomy" id="3082388"/>
    <lineage>
        <taxon>Bacteria</taxon>
        <taxon>Pseudomonadati</taxon>
        <taxon>Myxococcota</taxon>
        <taxon>Myxococcia</taxon>
        <taxon>Myxococcales</taxon>
        <taxon>Cystobacterineae</taxon>
        <taxon>Myxococcaceae</taxon>
        <taxon>Corallococcus</taxon>
    </lineage>
</organism>
<sequence length="64" mass="6258">MRSTGSAVPLRFFTRMVVAKSPGADAACVAGATVAESGGGEATAFGLKGVWTVTGVSLPGKAMA</sequence>
<keyword evidence="2" id="KW-1185">Reference proteome</keyword>
<proteinExistence type="predicted"/>
<name>A0ABQ6QZW8_9BACT</name>
<comment type="caution">
    <text evidence="1">The sequence shown here is derived from an EMBL/GenBank/DDBJ whole genome shotgun (WGS) entry which is preliminary data.</text>
</comment>
<reference evidence="1 2" key="1">
    <citation type="journal article" date="2024" name="Arch. Microbiol.">
        <title>Corallococcus caeni sp. nov., a novel myxobacterium isolated from activated sludge.</title>
        <authorList>
            <person name="Tomita S."/>
            <person name="Nakai R."/>
            <person name="Kuroda K."/>
            <person name="Kurashita H."/>
            <person name="Hatamoto M."/>
            <person name="Yamaguchi T."/>
            <person name="Narihiro T."/>
        </authorList>
    </citation>
    <scope>NUCLEOTIDE SEQUENCE [LARGE SCALE GENOMIC DNA]</scope>
    <source>
        <strain evidence="1 2">NO1</strain>
    </source>
</reference>
<protein>
    <submittedName>
        <fullName evidence="1">Uncharacterized protein</fullName>
    </submittedName>
</protein>
<evidence type="ECO:0000313" key="1">
    <source>
        <dbReference type="EMBL" id="GMU09196.1"/>
    </source>
</evidence>
<dbReference type="Proteomes" id="UP001342631">
    <property type="component" value="Unassembled WGS sequence"/>
</dbReference>
<accession>A0ABQ6QZW8</accession>
<dbReference type="EMBL" id="BTTX01000005">
    <property type="protein sequence ID" value="GMU09196.1"/>
    <property type="molecule type" value="Genomic_DNA"/>
</dbReference>